<organism evidence="2 3">
    <name type="scientific">Adlercreutzia equolifaciens subsp. celatus</name>
    <dbReference type="NCBI Taxonomy" id="394340"/>
    <lineage>
        <taxon>Bacteria</taxon>
        <taxon>Bacillati</taxon>
        <taxon>Actinomycetota</taxon>
        <taxon>Coriobacteriia</taxon>
        <taxon>Eggerthellales</taxon>
        <taxon>Eggerthellaceae</taxon>
        <taxon>Adlercreutzia</taxon>
    </lineage>
</organism>
<dbReference type="GO" id="GO:0003700">
    <property type="term" value="F:DNA-binding transcription factor activity"/>
    <property type="evidence" value="ECO:0007669"/>
    <property type="project" value="InterPro"/>
</dbReference>
<evidence type="ECO:0000313" key="3">
    <source>
        <dbReference type="Proteomes" id="UP000253805"/>
    </source>
</evidence>
<sequence length="127" mass="14693">MKIAEVSKRYGVSTDTLRYYERIGLLRHVPRNKSGIRDYDEASCNAVEFVKCMRDAGMSIESLVEYMELLEQGDETTAARKELLLRQGDEIRERIAGLERALARLEYKIEHYDEVMTATERTLRAGE</sequence>
<dbReference type="Proteomes" id="UP000253805">
    <property type="component" value="Unassembled WGS sequence"/>
</dbReference>
<dbReference type="InterPro" id="IPR009061">
    <property type="entry name" value="DNA-bd_dom_put_sf"/>
</dbReference>
<evidence type="ECO:0000313" key="2">
    <source>
        <dbReference type="EMBL" id="RDC45560.1"/>
    </source>
</evidence>
<dbReference type="SUPFAM" id="SSF46955">
    <property type="entry name" value="Putative DNA-binding domain"/>
    <property type="match status" value="1"/>
</dbReference>
<keyword evidence="1" id="KW-0238">DNA-binding</keyword>
<dbReference type="PANTHER" id="PTHR30204">
    <property type="entry name" value="REDOX-CYCLING DRUG-SENSING TRANSCRIPTIONAL ACTIVATOR SOXR"/>
    <property type="match status" value="1"/>
</dbReference>
<gene>
    <name evidence="2" type="ORF">C1850_04265</name>
</gene>
<dbReference type="PANTHER" id="PTHR30204:SF98">
    <property type="entry name" value="HTH-TYPE TRANSCRIPTIONAL REGULATOR ADHR"/>
    <property type="match status" value="1"/>
</dbReference>
<dbReference type="PRINTS" id="PR00040">
    <property type="entry name" value="HTHMERR"/>
</dbReference>
<dbReference type="AlphaFoldDB" id="A0A369P0F0"/>
<proteinExistence type="predicted"/>
<accession>A0A369P0F0</accession>
<dbReference type="InterPro" id="IPR000551">
    <property type="entry name" value="MerR-type_HTH_dom"/>
</dbReference>
<dbReference type="InterPro" id="IPR047057">
    <property type="entry name" value="MerR_fam"/>
</dbReference>
<dbReference type="PROSITE" id="PS50937">
    <property type="entry name" value="HTH_MERR_2"/>
    <property type="match status" value="1"/>
</dbReference>
<dbReference type="GO" id="GO:0003677">
    <property type="term" value="F:DNA binding"/>
    <property type="evidence" value="ECO:0007669"/>
    <property type="project" value="UniProtKB-KW"/>
</dbReference>
<dbReference type="SMART" id="SM00422">
    <property type="entry name" value="HTH_MERR"/>
    <property type="match status" value="1"/>
</dbReference>
<dbReference type="RefSeq" id="WP_022740202.1">
    <property type="nucleotide sequence ID" value="NZ_AP024470.1"/>
</dbReference>
<name>A0A369P0F0_9ACTN</name>
<dbReference type="Pfam" id="PF13411">
    <property type="entry name" value="MerR_1"/>
    <property type="match status" value="1"/>
</dbReference>
<dbReference type="Gene3D" id="1.10.1660.10">
    <property type="match status" value="1"/>
</dbReference>
<protein>
    <submittedName>
        <fullName evidence="2">MerR family transcriptional regulator</fullName>
    </submittedName>
</protein>
<evidence type="ECO:0000256" key="1">
    <source>
        <dbReference type="ARBA" id="ARBA00023125"/>
    </source>
</evidence>
<dbReference type="CDD" id="cd01109">
    <property type="entry name" value="HTH_YyaN"/>
    <property type="match status" value="1"/>
</dbReference>
<dbReference type="EMBL" id="PPUT01000008">
    <property type="protein sequence ID" value="RDC45560.1"/>
    <property type="molecule type" value="Genomic_DNA"/>
</dbReference>
<reference evidence="2 3" key="1">
    <citation type="journal article" date="2018" name="Elife">
        <title>Discovery and characterization of a prevalent human gut bacterial enzyme sufficient for the inactivation of a family of plant toxins.</title>
        <authorList>
            <person name="Koppel N."/>
            <person name="Bisanz J.E."/>
            <person name="Pandelia M.E."/>
            <person name="Turnbaugh P.J."/>
            <person name="Balskus E.P."/>
        </authorList>
    </citation>
    <scope>NUCLEOTIDE SEQUENCE [LARGE SCALE GENOMIC DNA]</scope>
    <source>
        <strain evidence="2 3">OB21 GAM 11</strain>
    </source>
</reference>
<dbReference type="GeneID" id="62677933"/>
<comment type="caution">
    <text evidence="2">The sequence shown here is derived from an EMBL/GenBank/DDBJ whole genome shotgun (WGS) entry which is preliminary data.</text>
</comment>